<feature type="domain" description="RNase H type-1" evidence="1">
    <location>
        <begin position="5"/>
        <end position="67"/>
    </location>
</feature>
<dbReference type="Pfam" id="PF13456">
    <property type="entry name" value="RVT_3"/>
    <property type="match status" value="1"/>
</dbReference>
<dbReference type="InterPro" id="IPR036397">
    <property type="entry name" value="RNaseH_sf"/>
</dbReference>
<name>A0A1R3J6I3_9ROSI</name>
<dbReference type="OrthoDB" id="1934793at2759"/>
<dbReference type="Gene3D" id="3.30.420.10">
    <property type="entry name" value="Ribonuclease H-like superfamily/Ribonuclease H"/>
    <property type="match status" value="1"/>
</dbReference>
<accession>A0A1R3J6I3</accession>
<dbReference type="AlphaFoldDB" id="A0A1R3J6I3"/>
<dbReference type="GO" id="GO:0004523">
    <property type="term" value="F:RNA-DNA hybrid ribonuclease activity"/>
    <property type="evidence" value="ECO:0007669"/>
    <property type="project" value="InterPro"/>
</dbReference>
<sequence>MTERLKIDSLKVYIDSQLVAKQVLGEYEVNEPNLVAYHKKVQEMWPKFIKVTIQQVPRKENRRADAFFEVGIR</sequence>
<protein>
    <recommendedName>
        <fullName evidence="1">RNase H type-1 domain-containing protein</fullName>
    </recommendedName>
</protein>
<dbReference type="SUPFAM" id="SSF53098">
    <property type="entry name" value="Ribonuclease H-like"/>
    <property type="match status" value="1"/>
</dbReference>
<evidence type="ECO:0000313" key="2">
    <source>
        <dbReference type="EMBL" id="OMO90475.1"/>
    </source>
</evidence>
<evidence type="ECO:0000259" key="1">
    <source>
        <dbReference type="Pfam" id="PF13456"/>
    </source>
</evidence>
<keyword evidence="3" id="KW-1185">Reference proteome</keyword>
<dbReference type="InterPro" id="IPR012337">
    <property type="entry name" value="RNaseH-like_sf"/>
</dbReference>
<evidence type="ECO:0000313" key="3">
    <source>
        <dbReference type="Proteomes" id="UP000187203"/>
    </source>
</evidence>
<dbReference type="PANTHER" id="PTHR48475">
    <property type="entry name" value="RIBONUCLEASE H"/>
    <property type="match status" value="1"/>
</dbReference>
<proteinExistence type="predicted"/>
<comment type="caution">
    <text evidence="2">The sequence shown here is derived from an EMBL/GenBank/DDBJ whole genome shotgun (WGS) entry which is preliminary data.</text>
</comment>
<dbReference type="PANTHER" id="PTHR48475:SF1">
    <property type="entry name" value="RNASE H TYPE-1 DOMAIN-CONTAINING PROTEIN"/>
    <property type="match status" value="1"/>
</dbReference>
<gene>
    <name evidence="2" type="ORF">COLO4_19137</name>
</gene>
<dbReference type="GO" id="GO:0003676">
    <property type="term" value="F:nucleic acid binding"/>
    <property type="evidence" value="ECO:0007669"/>
    <property type="project" value="InterPro"/>
</dbReference>
<dbReference type="EMBL" id="AWUE01016549">
    <property type="protein sequence ID" value="OMO90475.1"/>
    <property type="molecule type" value="Genomic_DNA"/>
</dbReference>
<dbReference type="Proteomes" id="UP000187203">
    <property type="component" value="Unassembled WGS sequence"/>
</dbReference>
<organism evidence="2 3">
    <name type="scientific">Corchorus olitorius</name>
    <dbReference type="NCBI Taxonomy" id="93759"/>
    <lineage>
        <taxon>Eukaryota</taxon>
        <taxon>Viridiplantae</taxon>
        <taxon>Streptophyta</taxon>
        <taxon>Embryophyta</taxon>
        <taxon>Tracheophyta</taxon>
        <taxon>Spermatophyta</taxon>
        <taxon>Magnoliopsida</taxon>
        <taxon>eudicotyledons</taxon>
        <taxon>Gunneridae</taxon>
        <taxon>Pentapetalae</taxon>
        <taxon>rosids</taxon>
        <taxon>malvids</taxon>
        <taxon>Malvales</taxon>
        <taxon>Malvaceae</taxon>
        <taxon>Grewioideae</taxon>
        <taxon>Apeibeae</taxon>
        <taxon>Corchorus</taxon>
    </lineage>
</organism>
<reference evidence="3" key="1">
    <citation type="submission" date="2013-09" db="EMBL/GenBank/DDBJ databases">
        <title>Corchorus olitorius genome sequencing.</title>
        <authorList>
            <person name="Alam M."/>
            <person name="Haque M.S."/>
            <person name="Islam M.S."/>
            <person name="Emdad E.M."/>
            <person name="Islam M.M."/>
            <person name="Ahmed B."/>
            <person name="Halim A."/>
            <person name="Hossen Q.M.M."/>
            <person name="Hossain M.Z."/>
            <person name="Ahmed R."/>
            <person name="Khan M.M."/>
            <person name="Islam R."/>
            <person name="Rashid M.M."/>
            <person name="Khan S.A."/>
            <person name="Rahman M.S."/>
            <person name="Alam M."/>
            <person name="Yahiya A.S."/>
            <person name="Khan M.S."/>
            <person name="Azam M.S."/>
            <person name="Haque T."/>
            <person name="Lashkar M.Z.H."/>
            <person name="Akhand A.I."/>
            <person name="Morshed G."/>
            <person name="Roy S."/>
            <person name="Uddin K.S."/>
            <person name="Rabeya T."/>
            <person name="Hossain A.S."/>
            <person name="Chowdhury A."/>
            <person name="Snigdha A.R."/>
            <person name="Mortoza M.S."/>
            <person name="Matin S.A."/>
            <person name="Hoque S.M.E."/>
            <person name="Islam M.K."/>
            <person name="Roy D.K."/>
            <person name="Haider R."/>
            <person name="Moosa M.M."/>
            <person name="Elias S.M."/>
            <person name="Hasan A.M."/>
            <person name="Jahan S."/>
            <person name="Shafiuddin M."/>
            <person name="Mahmood N."/>
            <person name="Shommy N.S."/>
        </authorList>
    </citation>
    <scope>NUCLEOTIDE SEQUENCE [LARGE SCALE GENOMIC DNA]</scope>
    <source>
        <strain evidence="3">cv. O-4</strain>
    </source>
</reference>
<dbReference type="InterPro" id="IPR002156">
    <property type="entry name" value="RNaseH_domain"/>
</dbReference>